<dbReference type="AlphaFoldDB" id="A0A4R6KR98"/>
<evidence type="ECO:0000256" key="10">
    <source>
        <dbReference type="ARBA" id="ARBA00031323"/>
    </source>
</evidence>
<evidence type="ECO:0000256" key="1">
    <source>
        <dbReference type="ARBA" id="ARBA00004496"/>
    </source>
</evidence>
<sequence>MKHQALSRKLRAQLAERLVSSGDLRTAEWRAAFESVPREAFLAHYFRHSLDPDGDSRWEPTTADVDSDPETWLAEIYSDDSLVTQLDGAILPNDVNGPTAGTPTSSATMPSLVARMWENLLVDDSSSVAEVGTGTGYSTALACARLQPAQITSVDVDGAVVAAARTSLASIGYEPWLTVADGLDGLPTPPSGGYDRVIAACSLRSVPRSWIESTKSGGKILLTLSGWLDASALARVDVTGPATAEGWFLGDPASFMPARRQVAPSITEIRTGAPDEIRSTTSVSAAVLDEDPGRLLVQLAVPNSQHVKGSDEAGRPLDYLVDVATGSYAVVSAADGSVLQGGPIRMWDAVEIAVRAWRTAGNPGVEAFKVTITAEHQYVGFPDAPKLWHLPE</sequence>
<dbReference type="GO" id="GO:0005737">
    <property type="term" value="C:cytoplasm"/>
    <property type="evidence" value="ECO:0007669"/>
    <property type="project" value="UniProtKB-SubCell"/>
</dbReference>
<dbReference type="Gene3D" id="3.40.50.150">
    <property type="entry name" value="Vaccinia Virus protein VP39"/>
    <property type="match status" value="1"/>
</dbReference>
<evidence type="ECO:0000256" key="5">
    <source>
        <dbReference type="ARBA" id="ARBA00022490"/>
    </source>
</evidence>
<keyword evidence="8" id="KW-0949">S-adenosyl-L-methionine</keyword>
<dbReference type="RefSeq" id="WP_166665300.1">
    <property type="nucleotide sequence ID" value="NZ_SNWQ01000001.1"/>
</dbReference>
<dbReference type="EMBL" id="SNWQ01000001">
    <property type="protein sequence ID" value="TDO54959.1"/>
    <property type="molecule type" value="Genomic_DNA"/>
</dbReference>
<comment type="subcellular location">
    <subcellularLocation>
        <location evidence="1">Cytoplasm</location>
    </subcellularLocation>
</comment>
<reference evidence="12 13" key="1">
    <citation type="submission" date="2019-03" db="EMBL/GenBank/DDBJ databases">
        <title>Genomic Encyclopedia of Type Strains, Phase III (KMG-III): the genomes of soil and plant-associated and newly described type strains.</title>
        <authorList>
            <person name="Whitman W."/>
        </authorList>
    </citation>
    <scope>NUCLEOTIDE SEQUENCE [LARGE SCALE GENOMIC DNA]</scope>
    <source>
        <strain evidence="12 13">VKM Ac-2527</strain>
    </source>
</reference>
<evidence type="ECO:0000256" key="7">
    <source>
        <dbReference type="ARBA" id="ARBA00022679"/>
    </source>
</evidence>
<keyword evidence="13" id="KW-1185">Reference proteome</keyword>
<dbReference type="InterPro" id="IPR029063">
    <property type="entry name" value="SAM-dependent_MTases_sf"/>
</dbReference>
<dbReference type="GO" id="GO:0032259">
    <property type="term" value="P:methylation"/>
    <property type="evidence" value="ECO:0007669"/>
    <property type="project" value="UniProtKB-KW"/>
</dbReference>
<comment type="similarity">
    <text evidence="2">Belongs to the methyltransferase superfamily. L-isoaspartyl/D-aspartyl protein methyltransferase family.</text>
</comment>
<dbReference type="NCBIfam" id="TIGR04188">
    <property type="entry name" value="methyltr_grsp"/>
    <property type="match status" value="1"/>
</dbReference>
<dbReference type="Proteomes" id="UP000295388">
    <property type="component" value="Unassembled WGS sequence"/>
</dbReference>
<evidence type="ECO:0000256" key="11">
    <source>
        <dbReference type="ARBA" id="ARBA00031350"/>
    </source>
</evidence>
<evidence type="ECO:0000313" key="13">
    <source>
        <dbReference type="Proteomes" id="UP000295388"/>
    </source>
</evidence>
<dbReference type="PANTHER" id="PTHR11579:SF0">
    <property type="entry name" value="PROTEIN-L-ISOASPARTATE(D-ASPARTATE) O-METHYLTRANSFERASE"/>
    <property type="match status" value="1"/>
</dbReference>
<organism evidence="12 13">
    <name type="scientific">Kribbella caucasensis</name>
    <dbReference type="NCBI Taxonomy" id="2512215"/>
    <lineage>
        <taxon>Bacteria</taxon>
        <taxon>Bacillati</taxon>
        <taxon>Actinomycetota</taxon>
        <taxon>Actinomycetes</taxon>
        <taxon>Propionibacteriales</taxon>
        <taxon>Kribbellaceae</taxon>
        <taxon>Kribbella</taxon>
    </lineage>
</organism>
<dbReference type="InterPro" id="IPR026448">
    <property type="entry name" value="Methyltr_grasp"/>
</dbReference>
<comment type="caution">
    <text evidence="12">The sequence shown here is derived from an EMBL/GenBank/DDBJ whole genome shotgun (WGS) entry which is preliminary data.</text>
</comment>
<keyword evidence="7 12" id="KW-0808">Transferase</keyword>
<dbReference type="Pfam" id="PF01135">
    <property type="entry name" value="PCMT"/>
    <property type="match status" value="1"/>
</dbReference>
<dbReference type="CDD" id="cd02440">
    <property type="entry name" value="AdoMet_MTases"/>
    <property type="match status" value="1"/>
</dbReference>
<proteinExistence type="inferred from homology"/>
<dbReference type="SUPFAM" id="SSF53335">
    <property type="entry name" value="S-adenosyl-L-methionine-dependent methyltransferases"/>
    <property type="match status" value="1"/>
</dbReference>
<evidence type="ECO:0000256" key="3">
    <source>
        <dbReference type="ARBA" id="ARBA00011890"/>
    </source>
</evidence>
<keyword evidence="6 12" id="KW-0489">Methyltransferase</keyword>
<evidence type="ECO:0000256" key="4">
    <source>
        <dbReference type="ARBA" id="ARBA00013346"/>
    </source>
</evidence>
<dbReference type="EC" id="2.1.1.77" evidence="3"/>
<dbReference type="GO" id="GO:0004719">
    <property type="term" value="F:protein-L-isoaspartate (D-aspartate) O-methyltransferase activity"/>
    <property type="evidence" value="ECO:0007669"/>
    <property type="project" value="UniProtKB-EC"/>
</dbReference>
<evidence type="ECO:0000256" key="2">
    <source>
        <dbReference type="ARBA" id="ARBA00005369"/>
    </source>
</evidence>
<gene>
    <name evidence="12" type="ORF">EV643_101753</name>
</gene>
<evidence type="ECO:0000256" key="8">
    <source>
        <dbReference type="ARBA" id="ARBA00022691"/>
    </source>
</evidence>
<keyword evidence="5" id="KW-0963">Cytoplasm</keyword>
<evidence type="ECO:0000256" key="6">
    <source>
        <dbReference type="ARBA" id="ARBA00022603"/>
    </source>
</evidence>
<evidence type="ECO:0000256" key="9">
    <source>
        <dbReference type="ARBA" id="ARBA00030757"/>
    </source>
</evidence>
<name>A0A4R6KR98_9ACTN</name>
<dbReference type="PANTHER" id="PTHR11579">
    <property type="entry name" value="PROTEIN-L-ISOASPARTATE O-METHYLTRANSFERASE"/>
    <property type="match status" value="1"/>
</dbReference>
<protein>
    <recommendedName>
        <fullName evidence="4">Protein-L-isoaspartate O-methyltransferase</fullName>
        <ecNumber evidence="3">2.1.1.77</ecNumber>
    </recommendedName>
    <alternativeName>
        <fullName evidence="11">L-isoaspartyl protein carboxyl methyltransferase</fullName>
    </alternativeName>
    <alternativeName>
        <fullName evidence="9">Protein L-isoaspartyl methyltransferase</fullName>
    </alternativeName>
    <alternativeName>
        <fullName evidence="10">Protein-beta-aspartate methyltransferase</fullName>
    </alternativeName>
</protein>
<evidence type="ECO:0000313" key="12">
    <source>
        <dbReference type="EMBL" id="TDO54959.1"/>
    </source>
</evidence>
<accession>A0A4R6KR98</accession>
<dbReference type="InterPro" id="IPR000682">
    <property type="entry name" value="PCMT"/>
</dbReference>